<comment type="domain">
    <text evidence="4">Histidine-containing phosphotransfer domain (HPt) contains an active histidine that mediates the phosphotransfer.</text>
</comment>
<dbReference type="Pfam" id="PF01627">
    <property type="entry name" value="Hpt"/>
    <property type="match status" value="1"/>
</dbReference>
<dbReference type="OrthoDB" id="1673781at2759"/>
<evidence type="ECO:0000256" key="2">
    <source>
        <dbReference type="ARBA" id="ARBA00023012"/>
    </source>
</evidence>
<keyword evidence="3" id="KW-0597">Phosphoprotein</keyword>
<feature type="domain" description="HPt" evidence="5">
    <location>
        <begin position="145"/>
        <end position="240"/>
    </location>
</feature>
<comment type="function">
    <text evidence="4">Functions as a two-component phosphorelay mediators between cytokinin sensor histidine kinases and response regulators (B-type ARRs). Plays an important role in propagating cytokinin signal transduction.</text>
</comment>
<dbReference type="GO" id="GO:0005634">
    <property type="term" value="C:nucleus"/>
    <property type="evidence" value="ECO:0007669"/>
    <property type="project" value="UniProtKB-SubCell"/>
</dbReference>
<keyword evidence="7" id="KW-1185">Reference proteome</keyword>
<dbReference type="SUPFAM" id="SSF47226">
    <property type="entry name" value="Histidine-containing phosphotransfer domain, HPT domain"/>
    <property type="match status" value="1"/>
</dbReference>
<evidence type="ECO:0000313" key="7">
    <source>
        <dbReference type="Proteomes" id="UP001141806"/>
    </source>
</evidence>
<dbReference type="AlphaFoldDB" id="A0A9Q0JXL5"/>
<dbReference type="InterPro" id="IPR008207">
    <property type="entry name" value="Sig_transdc_His_kin_Hpt_dom"/>
</dbReference>
<accession>A0A9Q0JXL5</accession>
<dbReference type="Proteomes" id="UP001141806">
    <property type="component" value="Unassembled WGS sequence"/>
</dbReference>
<keyword evidence="1 4" id="KW-0932">Cytokinin signaling pathway</keyword>
<dbReference type="GO" id="GO:0000160">
    <property type="term" value="P:phosphorelay signal transduction system"/>
    <property type="evidence" value="ECO:0007669"/>
    <property type="project" value="UniProtKB-UniRule"/>
</dbReference>
<comment type="subcellular location">
    <subcellularLocation>
        <location evidence="4">Cytoplasm</location>
        <location evidence="4">Cytosol</location>
    </subcellularLocation>
    <subcellularLocation>
        <location evidence="4">Nucleus</location>
    </subcellularLocation>
</comment>
<dbReference type="GO" id="GO:0009927">
    <property type="term" value="F:histidine phosphotransfer kinase activity"/>
    <property type="evidence" value="ECO:0007669"/>
    <property type="project" value="UniProtKB-UniRule"/>
</dbReference>
<protein>
    <recommendedName>
        <fullName evidence="4">Histidine-containing phosphotransfer protein</fullName>
    </recommendedName>
</protein>
<evidence type="ECO:0000256" key="1">
    <source>
        <dbReference type="ARBA" id="ARBA00022864"/>
    </source>
</evidence>
<reference evidence="6" key="1">
    <citation type="journal article" date="2023" name="Plant J.">
        <title>The genome of the king protea, Protea cynaroides.</title>
        <authorList>
            <person name="Chang J."/>
            <person name="Duong T.A."/>
            <person name="Schoeman C."/>
            <person name="Ma X."/>
            <person name="Roodt D."/>
            <person name="Barker N."/>
            <person name="Li Z."/>
            <person name="Van de Peer Y."/>
            <person name="Mizrachi E."/>
        </authorList>
    </citation>
    <scope>NUCLEOTIDE SEQUENCE</scope>
    <source>
        <tissue evidence="6">Young leaves</tissue>
    </source>
</reference>
<dbReference type="GO" id="GO:0043424">
    <property type="term" value="F:protein histidine kinase binding"/>
    <property type="evidence" value="ECO:0007669"/>
    <property type="project" value="UniProtKB-UniRule"/>
</dbReference>
<dbReference type="InterPro" id="IPR036641">
    <property type="entry name" value="HPT_dom_sf"/>
</dbReference>
<comment type="caution">
    <text evidence="6">The sequence shown here is derived from an EMBL/GenBank/DDBJ whole genome shotgun (WGS) entry which is preliminary data.</text>
</comment>
<evidence type="ECO:0000313" key="6">
    <source>
        <dbReference type="EMBL" id="KAJ4953928.1"/>
    </source>
</evidence>
<gene>
    <name evidence="6" type="ORF">NE237_030760</name>
</gene>
<dbReference type="PANTHER" id="PTHR28242">
    <property type="entry name" value="PHOSPHORELAY INTERMEDIATE PROTEIN YPD1"/>
    <property type="match status" value="1"/>
</dbReference>
<dbReference type="EMBL" id="JAMYWD010000012">
    <property type="protein sequence ID" value="KAJ4953928.1"/>
    <property type="molecule type" value="Genomic_DNA"/>
</dbReference>
<evidence type="ECO:0000256" key="4">
    <source>
        <dbReference type="RuleBase" id="RU369004"/>
    </source>
</evidence>
<keyword evidence="2 4" id="KW-0902">Two-component regulatory system</keyword>
<dbReference type="GO" id="GO:0009736">
    <property type="term" value="P:cytokinin-activated signaling pathway"/>
    <property type="evidence" value="ECO:0007669"/>
    <property type="project" value="UniProtKB-KW"/>
</dbReference>
<organism evidence="6 7">
    <name type="scientific">Protea cynaroides</name>
    <dbReference type="NCBI Taxonomy" id="273540"/>
    <lineage>
        <taxon>Eukaryota</taxon>
        <taxon>Viridiplantae</taxon>
        <taxon>Streptophyta</taxon>
        <taxon>Embryophyta</taxon>
        <taxon>Tracheophyta</taxon>
        <taxon>Spermatophyta</taxon>
        <taxon>Magnoliopsida</taxon>
        <taxon>Proteales</taxon>
        <taxon>Proteaceae</taxon>
        <taxon>Protea</taxon>
    </lineage>
</organism>
<dbReference type="PROSITE" id="PS50894">
    <property type="entry name" value="HPT"/>
    <property type="match status" value="1"/>
</dbReference>
<dbReference type="PANTHER" id="PTHR28242:SF43">
    <property type="entry name" value="HISTIDINE-CONTAINING PHOSPHOTRANSFER PROTEIN 4"/>
    <property type="match status" value="1"/>
</dbReference>
<proteinExistence type="predicted"/>
<dbReference type="GO" id="GO:0005829">
    <property type="term" value="C:cytosol"/>
    <property type="evidence" value="ECO:0007669"/>
    <property type="project" value="UniProtKB-SubCell"/>
</dbReference>
<feature type="modified residue" description="Phosphohistidine" evidence="3">
    <location>
        <position position="186"/>
    </location>
</feature>
<sequence length="259" mass="29811">MLLLCFSTRRFGDTFDLCEEVVRECQDMNWGTFKILLTDTLTDHLHPVKVRCYEEIISDSAYLARVLTEGEPQKLPMFQAQPLVHCVPSLEKVLKSQIVLLVSTFSSMERNQLSRQVAIVKQSLFDQGYLDEQFVQLEELQDSDNPNFVEEVVTLFFRDSARLIMNIQQALERNPLDFDRLDNYMHQFKGSSSSIGAKKVKDESTQFREYCKTGNVDGCMRSFQQVKKEHAILKKKLESYFQLARQAGSAGTACRPARN</sequence>
<dbReference type="Gene3D" id="1.20.120.160">
    <property type="entry name" value="HPT domain"/>
    <property type="match status" value="1"/>
</dbReference>
<name>A0A9Q0JXL5_9MAGN</name>
<evidence type="ECO:0000256" key="3">
    <source>
        <dbReference type="PROSITE-ProRule" id="PRU00110"/>
    </source>
</evidence>
<evidence type="ECO:0000259" key="5">
    <source>
        <dbReference type="PROSITE" id="PS50894"/>
    </source>
</evidence>
<dbReference type="FunFam" id="1.20.120.160:FF:000005">
    <property type="entry name" value="Histidine-containing phosphotransfer protein 4"/>
    <property type="match status" value="1"/>
</dbReference>
<dbReference type="InterPro" id="IPR045871">
    <property type="entry name" value="AHP1-5/YPD1"/>
</dbReference>